<evidence type="ECO:0000313" key="1">
    <source>
        <dbReference type="EMBL" id="JAH48533.1"/>
    </source>
</evidence>
<accession>A0A0E9T720</accession>
<protein>
    <submittedName>
        <fullName evidence="1">Uncharacterized protein</fullName>
    </submittedName>
</protein>
<dbReference type="AlphaFoldDB" id="A0A0E9T720"/>
<reference evidence="1" key="1">
    <citation type="submission" date="2014-11" db="EMBL/GenBank/DDBJ databases">
        <authorList>
            <person name="Amaro Gonzalez C."/>
        </authorList>
    </citation>
    <scope>NUCLEOTIDE SEQUENCE</scope>
</reference>
<dbReference type="EMBL" id="GBXM01060044">
    <property type="protein sequence ID" value="JAH48533.1"/>
    <property type="molecule type" value="Transcribed_RNA"/>
</dbReference>
<organism evidence="1">
    <name type="scientific">Anguilla anguilla</name>
    <name type="common">European freshwater eel</name>
    <name type="synonym">Muraena anguilla</name>
    <dbReference type="NCBI Taxonomy" id="7936"/>
    <lineage>
        <taxon>Eukaryota</taxon>
        <taxon>Metazoa</taxon>
        <taxon>Chordata</taxon>
        <taxon>Craniata</taxon>
        <taxon>Vertebrata</taxon>
        <taxon>Euteleostomi</taxon>
        <taxon>Actinopterygii</taxon>
        <taxon>Neopterygii</taxon>
        <taxon>Teleostei</taxon>
        <taxon>Anguilliformes</taxon>
        <taxon>Anguillidae</taxon>
        <taxon>Anguilla</taxon>
    </lineage>
</organism>
<proteinExistence type="predicted"/>
<name>A0A0E9T720_ANGAN</name>
<sequence length="18" mass="2034">MLLYVATLMINICKAAKH</sequence>
<reference evidence="1" key="2">
    <citation type="journal article" date="2015" name="Fish Shellfish Immunol.">
        <title>Early steps in the European eel (Anguilla anguilla)-Vibrio vulnificus interaction in the gills: Role of the RtxA13 toxin.</title>
        <authorList>
            <person name="Callol A."/>
            <person name="Pajuelo D."/>
            <person name="Ebbesson L."/>
            <person name="Teles M."/>
            <person name="MacKenzie S."/>
            <person name="Amaro C."/>
        </authorList>
    </citation>
    <scope>NUCLEOTIDE SEQUENCE</scope>
</reference>